<dbReference type="InterPro" id="IPR028098">
    <property type="entry name" value="Glyco_trans_4-like_N"/>
</dbReference>
<reference evidence="4" key="1">
    <citation type="journal article" date="2015" name="MBio">
        <title>Genome-Resolved Metagenomic Analysis Reveals Roles for Candidate Phyla and Other Microbial Community Members in Biogeochemical Transformations in Oil Reservoirs.</title>
        <authorList>
            <person name="Hu P."/>
            <person name="Tom L."/>
            <person name="Singh A."/>
            <person name="Thomas B.C."/>
            <person name="Baker B.J."/>
            <person name="Piceno Y.M."/>
            <person name="Andersen G.L."/>
            <person name="Banfield J.F."/>
        </authorList>
    </citation>
    <scope>NUCLEOTIDE SEQUENCE [LARGE SCALE GENOMIC DNA]</scope>
</reference>
<dbReference type="PANTHER" id="PTHR12526">
    <property type="entry name" value="GLYCOSYLTRANSFERASE"/>
    <property type="match status" value="1"/>
</dbReference>
<evidence type="ECO:0000259" key="1">
    <source>
        <dbReference type="Pfam" id="PF00534"/>
    </source>
</evidence>
<keyword evidence="3" id="KW-0808">Transferase</keyword>
<feature type="domain" description="Glycosyltransferase subfamily 4-like N-terminal" evidence="2">
    <location>
        <begin position="8"/>
        <end position="158"/>
    </location>
</feature>
<comment type="caution">
    <text evidence="3">The sequence shown here is derived from an EMBL/GenBank/DDBJ whole genome shotgun (WGS) entry which is preliminary data.</text>
</comment>
<feature type="non-terminal residue" evidence="3">
    <location>
        <position position="1"/>
    </location>
</feature>
<dbReference type="EMBL" id="LGGN01000401">
    <property type="protein sequence ID" value="KUK74896.1"/>
    <property type="molecule type" value="Genomic_DNA"/>
</dbReference>
<dbReference type="InterPro" id="IPR001296">
    <property type="entry name" value="Glyco_trans_1"/>
</dbReference>
<dbReference type="SUPFAM" id="SSF53756">
    <property type="entry name" value="UDP-Glycosyltransferase/glycogen phosphorylase"/>
    <property type="match status" value="1"/>
</dbReference>
<feature type="domain" description="Glycosyl transferase family 1" evidence="1">
    <location>
        <begin position="167"/>
        <end position="343"/>
    </location>
</feature>
<dbReference type="Pfam" id="PF00534">
    <property type="entry name" value="Glycos_transf_1"/>
    <property type="match status" value="1"/>
</dbReference>
<dbReference type="AlphaFoldDB" id="A0A101HDJ8"/>
<sequence length="699" mass="79923">NYPPRKCGIATFTKDLNDGLKQNGITTAVIAMNDGLNRYNYPGDVAFEIEQNVMASYISAAEYLNSNNFDAVSLQHEFGIFGGKDGIHIIQLLKRLRIPVVTTLHTVLDNPTENQRKVINELSLYSQRLVCISRKGIELLQRVYGIPPSKCVHIHHGVHQYVTKDVQDLRKKLGVEHKKVLLTFGLLSRNKSIEVVINALPGVIRKHPDVVYIVLGATHPHVLKKEGEDYRLNLIRLVNKLNLENNVIFINRFVSNDELFSFLELCDIYVIPYLGEKQISSGTLIYTMAAARPIISTPFWYAEEMLADERGVLFDFKDSVQLAEKINDLLDNEEKRKTIALNAFNLARQCYWPKIAKQYHNLITQIIDEEKVEALSKPAPVIESKFVLPPIKLDHLHVLTDHTGILQHAKYNVPDRNHGYCTDDNARALLLSVMLQNEVQEVDEVNRLTCIYLSFIDYAYNPERKKFRNFMNYERQWLDTEGSEDSIGRTAWALGYTAAYTNVCNFYYHSNYLFEKVLEQIDSLTHPRALSYAILGLTHHTKVHEEPAVIKKLVKNTKRLYALFDQTIHNEWLWFDDKVSYANNRIPHALIFAGTYLQDEKIIERGLKVLDWLIDKQFTNGIFSPVGNKGWLTPHGKAAFDQQPLEANGMIDACLAAEEYVKDGTYADQALKAFYWFTGENDCGQPLYDFATGGCRDGL</sequence>
<proteinExistence type="predicted"/>
<dbReference type="PANTHER" id="PTHR12526:SF572">
    <property type="entry name" value="BLL5144 PROTEIN"/>
    <property type="match status" value="1"/>
</dbReference>
<organism evidence="3 4">
    <name type="scientific">Proteiniphilum acetatigenes</name>
    <dbReference type="NCBI Taxonomy" id="294710"/>
    <lineage>
        <taxon>Bacteria</taxon>
        <taxon>Pseudomonadati</taxon>
        <taxon>Bacteroidota</taxon>
        <taxon>Bacteroidia</taxon>
        <taxon>Bacteroidales</taxon>
        <taxon>Dysgonomonadaceae</taxon>
        <taxon>Proteiniphilum</taxon>
    </lineage>
</organism>
<evidence type="ECO:0000313" key="3">
    <source>
        <dbReference type="EMBL" id="KUK74896.1"/>
    </source>
</evidence>
<name>A0A101HDJ8_9BACT</name>
<dbReference type="GO" id="GO:0016757">
    <property type="term" value="F:glycosyltransferase activity"/>
    <property type="evidence" value="ECO:0007669"/>
    <property type="project" value="InterPro"/>
</dbReference>
<accession>A0A101HDJ8</accession>
<dbReference type="CDD" id="cd03822">
    <property type="entry name" value="GT4_mannosyltransferase-like"/>
    <property type="match status" value="1"/>
</dbReference>
<evidence type="ECO:0000313" key="4">
    <source>
        <dbReference type="Proteomes" id="UP000053860"/>
    </source>
</evidence>
<dbReference type="Proteomes" id="UP000053860">
    <property type="component" value="Unassembled WGS sequence"/>
</dbReference>
<gene>
    <name evidence="3" type="ORF">XD92_1596</name>
</gene>
<evidence type="ECO:0000259" key="2">
    <source>
        <dbReference type="Pfam" id="PF13439"/>
    </source>
</evidence>
<dbReference type="Gene3D" id="3.40.50.2000">
    <property type="entry name" value="Glycogen Phosphorylase B"/>
    <property type="match status" value="2"/>
</dbReference>
<protein>
    <submittedName>
        <fullName evidence="3">Glycosyl transferase group 1</fullName>
    </submittedName>
</protein>
<dbReference type="Pfam" id="PF13439">
    <property type="entry name" value="Glyco_transf_4"/>
    <property type="match status" value="1"/>
</dbReference>
<feature type="non-terminal residue" evidence="3">
    <location>
        <position position="699"/>
    </location>
</feature>